<evidence type="ECO:0000259" key="6">
    <source>
        <dbReference type="PROSITE" id="PS51123"/>
    </source>
</evidence>
<dbReference type="AlphaFoldDB" id="A0A2A9E8X2"/>
<dbReference type="PROSITE" id="PS51257">
    <property type="entry name" value="PROKAR_LIPOPROTEIN"/>
    <property type="match status" value="1"/>
</dbReference>
<comment type="caution">
    <text evidence="7">The sequence shown here is derived from an EMBL/GenBank/DDBJ whole genome shotgun (WGS) entry which is preliminary data.</text>
</comment>
<dbReference type="PROSITE" id="PS51123">
    <property type="entry name" value="OMPA_2"/>
    <property type="match status" value="1"/>
</dbReference>
<feature type="domain" description="OmpA-like" evidence="6">
    <location>
        <begin position="235"/>
        <end position="353"/>
    </location>
</feature>
<comment type="subcellular location">
    <subcellularLocation>
        <location evidence="1">Cell outer membrane</location>
    </subcellularLocation>
</comment>
<keyword evidence="3" id="KW-0998">Cell outer membrane</keyword>
<keyword evidence="8" id="KW-1185">Reference proteome</keyword>
<protein>
    <submittedName>
        <fullName evidence="7">Outer membrane protein OmpA-like peptidoglycan-associated protein</fullName>
    </submittedName>
</protein>
<dbReference type="OrthoDB" id="5186344at2"/>
<dbReference type="GO" id="GO:0009279">
    <property type="term" value="C:cell outer membrane"/>
    <property type="evidence" value="ECO:0007669"/>
    <property type="project" value="UniProtKB-SubCell"/>
</dbReference>
<reference evidence="7 8" key="1">
    <citation type="submission" date="2017-10" db="EMBL/GenBank/DDBJ databases">
        <title>Sequencing the genomes of 1000 actinobacteria strains.</title>
        <authorList>
            <person name="Klenk H.-P."/>
        </authorList>
    </citation>
    <scope>NUCLEOTIDE SEQUENCE [LARGE SCALE GENOMIC DNA]</scope>
    <source>
        <strain evidence="7 8">DSM 18966</strain>
    </source>
</reference>
<dbReference type="InterPro" id="IPR036737">
    <property type="entry name" value="OmpA-like_sf"/>
</dbReference>
<dbReference type="Gene3D" id="3.30.1330.60">
    <property type="entry name" value="OmpA-like domain"/>
    <property type="match status" value="1"/>
</dbReference>
<accession>A0A2A9E8X2</accession>
<dbReference type="InterPro" id="IPR006665">
    <property type="entry name" value="OmpA-like"/>
</dbReference>
<evidence type="ECO:0000256" key="1">
    <source>
        <dbReference type="ARBA" id="ARBA00004442"/>
    </source>
</evidence>
<dbReference type="InterPro" id="IPR006664">
    <property type="entry name" value="OMP_bac"/>
</dbReference>
<dbReference type="EMBL" id="PDJG01000001">
    <property type="protein sequence ID" value="PFG34682.1"/>
    <property type="molecule type" value="Genomic_DNA"/>
</dbReference>
<dbReference type="CDD" id="cd07185">
    <property type="entry name" value="OmpA_C-like"/>
    <property type="match status" value="1"/>
</dbReference>
<dbReference type="InterPro" id="IPR050330">
    <property type="entry name" value="Bact_OuterMem_StrucFunc"/>
</dbReference>
<evidence type="ECO:0000256" key="5">
    <source>
        <dbReference type="SAM" id="MobiDB-lite"/>
    </source>
</evidence>
<gene>
    <name evidence="7" type="ORF">ATL42_2602</name>
</gene>
<dbReference type="Pfam" id="PF00691">
    <property type="entry name" value="OmpA"/>
    <property type="match status" value="1"/>
</dbReference>
<evidence type="ECO:0000313" key="8">
    <source>
        <dbReference type="Proteomes" id="UP000225548"/>
    </source>
</evidence>
<evidence type="ECO:0000256" key="4">
    <source>
        <dbReference type="PROSITE-ProRule" id="PRU00473"/>
    </source>
</evidence>
<dbReference type="PANTHER" id="PTHR30329">
    <property type="entry name" value="STATOR ELEMENT OF FLAGELLAR MOTOR COMPLEX"/>
    <property type="match status" value="1"/>
</dbReference>
<evidence type="ECO:0000256" key="3">
    <source>
        <dbReference type="ARBA" id="ARBA00023237"/>
    </source>
</evidence>
<dbReference type="PANTHER" id="PTHR30329:SF21">
    <property type="entry name" value="LIPOPROTEIN YIAD-RELATED"/>
    <property type="match status" value="1"/>
</dbReference>
<feature type="region of interest" description="Disordered" evidence="5">
    <location>
        <begin position="351"/>
        <end position="393"/>
    </location>
</feature>
<organism evidence="7 8">
    <name type="scientific">Sanguibacter antarcticus</name>
    <dbReference type="NCBI Taxonomy" id="372484"/>
    <lineage>
        <taxon>Bacteria</taxon>
        <taxon>Bacillati</taxon>
        <taxon>Actinomycetota</taxon>
        <taxon>Actinomycetes</taxon>
        <taxon>Micrococcales</taxon>
        <taxon>Sanguibacteraceae</taxon>
        <taxon>Sanguibacter</taxon>
    </lineage>
</organism>
<proteinExistence type="predicted"/>
<feature type="compositionally biased region" description="Polar residues" evidence="5">
    <location>
        <begin position="368"/>
        <end position="378"/>
    </location>
</feature>
<keyword evidence="2 4" id="KW-0472">Membrane</keyword>
<dbReference type="Proteomes" id="UP000225548">
    <property type="component" value="Unassembled WGS sequence"/>
</dbReference>
<sequence>MGRDEGRTGDGGRVHTKRTATVLVLTLLVAGCSAEPERDQVPSPSPSLSPSAGETETVPARTTATFAHGTSTLTVAAHPVAVDGDVAVTTLEVTVPADAEEPVDLGYLLIEDVTERKGARAVRLVDREARTALPVVRDDTVWASDGALTVEPGESLTLHTVHAAPSGEDVDVVLPAVGVVAAVPVVDSTQDDDAALDVDAARDELGGLPTSGGQSYDLRAFTAAYDDQSSVAVEGDDVTLTLTADVLFAADEHVLDPEGTRVVEDVARSIVADGAAGRIVVAGHTDDVDTEEYNQSLSEQRATSVADALRPALSDDQVVETAGYGESRPVAAGTDAAARAANRRVEISFTAAGTASPSVPTAPGASGPPSTDAPTSTDGEPVQVDAGDGSGTYTVGPATVVRTAAGLRGTIEIELVDGHGGAVSALFGEYGRGLSAARGFSAVSTHLGLHELTLLGETERLYPLDYETDSGTRRILGDELLAAGPQAPGDVLTVSVYWPDQGEDVVTIDAPDRFRIVDVPVEDEAR</sequence>
<dbReference type="SUPFAM" id="SSF103088">
    <property type="entry name" value="OmpA-like"/>
    <property type="match status" value="1"/>
</dbReference>
<name>A0A2A9E8X2_9MICO</name>
<evidence type="ECO:0000256" key="2">
    <source>
        <dbReference type="ARBA" id="ARBA00023136"/>
    </source>
</evidence>
<dbReference type="PRINTS" id="PR01021">
    <property type="entry name" value="OMPADOMAIN"/>
</dbReference>
<evidence type="ECO:0000313" key="7">
    <source>
        <dbReference type="EMBL" id="PFG34682.1"/>
    </source>
</evidence>
<feature type="region of interest" description="Disordered" evidence="5">
    <location>
        <begin position="34"/>
        <end position="58"/>
    </location>
</feature>